<feature type="transmembrane region" description="Helical" evidence="6">
    <location>
        <begin position="321"/>
        <end position="341"/>
    </location>
</feature>
<dbReference type="AlphaFoldDB" id="A0A161KBE3"/>
<dbReference type="GO" id="GO:0008360">
    <property type="term" value="P:regulation of cell shape"/>
    <property type="evidence" value="ECO:0007669"/>
    <property type="project" value="UniProtKB-KW"/>
</dbReference>
<feature type="transmembrane region" description="Helical" evidence="6">
    <location>
        <begin position="474"/>
        <end position="496"/>
    </location>
</feature>
<dbReference type="Proteomes" id="UP000182631">
    <property type="component" value="Unassembled WGS sequence"/>
</dbReference>
<evidence type="ECO:0000256" key="2">
    <source>
        <dbReference type="ARBA" id="ARBA00022692"/>
    </source>
</evidence>
<sequence length="540" mass="58683">MDLFTHHRSSRFSSRYQERDLGPQFDLVLWGVPVALIGVSGLLIASTQRQVSGDVPWLSHGAAAMALLVALFLVVSRTTVLHTALLAICNHWLGLQLHAPRLNSRAASLLTFPPLFFSVVSATLIVCKLTGVDGLWLDHWTTGVVGLVLALCISRLSPELLSLRRSRHWQEAPHGSGPQGDWSRGGGWVSLALLALLLLGTVAALLAVNLVGTKALGAQRWLALGPFQVQPSEFAKLATIVLVAAILDRFPIQKPMDLLLPFGVILVPWALVLVQPDLGTSLVFGAVLLGMLYWSAMPWQWLLLLLSPLPTALLGGLRHTGLPGILVVQVIWIAAMGIMAWRHLPWRWSGAALTAVTLMATSLSTPWLWEHGLKDYQRDRLTLFLNPSMDPLGGGYHIIQSIIGIGSGGFVGTGLLQGQLTRLQFIPEQHTDFIFSALGEEMGFVGCFLVVSGFAAWCWRLLKIATVAKTDFESFLVIGILAMVMFQVVVNVFMTTGLGPVTGIPLPFMSYGRSALLMNCLGIGLVAAVERRGRQTRPFS</sequence>
<evidence type="ECO:0000256" key="5">
    <source>
        <dbReference type="ARBA" id="ARBA00023136"/>
    </source>
</evidence>
<evidence type="ECO:0000313" key="8">
    <source>
        <dbReference type="Proteomes" id="UP000182631"/>
    </source>
</evidence>
<feature type="transmembrane region" description="Helical" evidence="6">
    <location>
        <begin position="139"/>
        <end position="157"/>
    </location>
</feature>
<dbReference type="RefSeq" id="WP_074457345.1">
    <property type="nucleotide sequence ID" value="NZ_FITM01000092.1"/>
</dbReference>
<dbReference type="GO" id="GO:0051301">
    <property type="term" value="P:cell division"/>
    <property type="evidence" value="ECO:0007669"/>
    <property type="project" value="InterPro"/>
</dbReference>
<accession>A0A161KBE3</accession>
<dbReference type="PANTHER" id="PTHR30474:SF1">
    <property type="entry name" value="PEPTIDOGLYCAN GLYCOSYLTRANSFERASE MRDB"/>
    <property type="match status" value="1"/>
</dbReference>
<dbReference type="Pfam" id="PF01098">
    <property type="entry name" value="FTSW_RODA_SPOVE"/>
    <property type="match status" value="2"/>
</dbReference>
<dbReference type="GO" id="GO:0005886">
    <property type="term" value="C:plasma membrane"/>
    <property type="evidence" value="ECO:0007669"/>
    <property type="project" value="TreeGrafter"/>
</dbReference>
<feature type="transmembrane region" description="Helical" evidence="6">
    <location>
        <begin position="27"/>
        <end position="45"/>
    </location>
</feature>
<evidence type="ECO:0000256" key="6">
    <source>
        <dbReference type="SAM" id="Phobius"/>
    </source>
</evidence>
<evidence type="ECO:0000256" key="4">
    <source>
        <dbReference type="ARBA" id="ARBA00022989"/>
    </source>
</evidence>
<keyword evidence="4 6" id="KW-1133">Transmembrane helix</keyword>
<name>A0A161KBE3_9SYNE</name>
<feature type="transmembrane region" description="Helical" evidence="6">
    <location>
        <begin position="442"/>
        <end position="462"/>
    </location>
</feature>
<keyword evidence="3" id="KW-0133">Cell shape</keyword>
<dbReference type="InterPro" id="IPR001182">
    <property type="entry name" value="FtsW/RodA"/>
</dbReference>
<dbReference type="NCBIfam" id="NF037961">
    <property type="entry name" value="RodA_shape"/>
    <property type="match status" value="1"/>
</dbReference>
<dbReference type="EMBL" id="FITM01000092">
    <property type="protein sequence ID" value="CZB18461.1"/>
    <property type="molecule type" value="Genomic_DNA"/>
</dbReference>
<dbReference type="GO" id="GO:0015648">
    <property type="term" value="F:lipid-linked peptidoglycan transporter activity"/>
    <property type="evidence" value="ECO:0007669"/>
    <property type="project" value="TreeGrafter"/>
</dbReference>
<reference evidence="8" key="1">
    <citation type="submission" date="2016-02" db="EMBL/GenBank/DDBJ databases">
        <authorList>
            <person name="liu f."/>
        </authorList>
    </citation>
    <scope>NUCLEOTIDE SEQUENCE [LARGE SCALE GENOMIC DNA]</scope>
</reference>
<feature type="transmembrane region" description="Helical" evidence="6">
    <location>
        <begin position="348"/>
        <end position="369"/>
    </location>
</feature>
<organism evidence="7 8">
    <name type="scientific">Candidatus Synechococcus spongiarum</name>
    <dbReference type="NCBI Taxonomy" id="431041"/>
    <lineage>
        <taxon>Bacteria</taxon>
        <taxon>Bacillati</taxon>
        <taxon>Cyanobacteriota</taxon>
        <taxon>Cyanophyceae</taxon>
        <taxon>Synechococcales</taxon>
        <taxon>Synechococcaceae</taxon>
        <taxon>Synechococcus</taxon>
    </lineage>
</organism>
<evidence type="ECO:0000313" key="7">
    <source>
        <dbReference type="EMBL" id="CZB18461.1"/>
    </source>
</evidence>
<feature type="transmembrane region" description="Helical" evidence="6">
    <location>
        <begin position="258"/>
        <end position="274"/>
    </location>
</feature>
<feature type="transmembrane region" description="Helical" evidence="6">
    <location>
        <begin position="57"/>
        <end position="75"/>
    </location>
</feature>
<feature type="transmembrane region" description="Helical" evidence="6">
    <location>
        <begin position="106"/>
        <end position="127"/>
    </location>
</feature>
<evidence type="ECO:0000256" key="3">
    <source>
        <dbReference type="ARBA" id="ARBA00022960"/>
    </source>
</evidence>
<evidence type="ECO:0000256" key="1">
    <source>
        <dbReference type="ARBA" id="ARBA00004141"/>
    </source>
</evidence>
<feature type="transmembrane region" description="Helical" evidence="6">
    <location>
        <begin position="508"/>
        <end position="529"/>
    </location>
</feature>
<comment type="subcellular location">
    <subcellularLocation>
        <location evidence="1">Membrane</location>
        <topology evidence="1">Multi-pass membrane protein</topology>
    </subcellularLocation>
</comment>
<proteinExistence type="predicted"/>
<keyword evidence="2 6" id="KW-0812">Transmembrane</keyword>
<keyword evidence="8" id="KW-1185">Reference proteome</keyword>
<dbReference type="GO" id="GO:0032153">
    <property type="term" value="C:cell division site"/>
    <property type="evidence" value="ECO:0007669"/>
    <property type="project" value="TreeGrafter"/>
</dbReference>
<feature type="transmembrane region" description="Helical" evidence="6">
    <location>
        <begin position="281"/>
        <end position="301"/>
    </location>
</feature>
<feature type="transmembrane region" description="Helical" evidence="6">
    <location>
        <begin position="188"/>
        <end position="213"/>
    </location>
</feature>
<keyword evidence="5 6" id="KW-0472">Membrane</keyword>
<protein>
    <submittedName>
        <fullName evidence="7">Rod shape-determining protein RodA</fullName>
    </submittedName>
</protein>
<dbReference type="PANTHER" id="PTHR30474">
    <property type="entry name" value="CELL CYCLE PROTEIN"/>
    <property type="match status" value="1"/>
</dbReference>
<gene>
    <name evidence="7" type="ORF">FLM9_841</name>
</gene>